<name>A0A511DGW2_9PSEU</name>
<organism evidence="1 2">
    <name type="scientific">Pseudonocardia sulfidoxydans NBRC 16205</name>
    <dbReference type="NCBI Taxonomy" id="1223511"/>
    <lineage>
        <taxon>Bacteria</taxon>
        <taxon>Bacillati</taxon>
        <taxon>Actinomycetota</taxon>
        <taxon>Actinomycetes</taxon>
        <taxon>Pseudonocardiales</taxon>
        <taxon>Pseudonocardiaceae</taxon>
        <taxon>Pseudonocardia</taxon>
    </lineage>
</organism>
<sequence>MTPAAPAGYSGTPLPRKLGIREGTRTLLVGTPAGFGLDAPHHRRASGAGYEVQVVFCPDVATLRRRWSRAVERSTERGAVWVAWPKKASGVATDLDENGVRDHALPSGWVDVKVCAIDATWSGLKLVRRLER</sequence>
<evidence type="ECO:0000313" key="2">
    <source>
        <dbReference type="Proteomes" id="UP000321685"/>
    </source>
</evidence>
<protein>
    <recommendedName>
        <fullName evidence="3">DUF3052 domain-containing protein</fullName>
    </recommendedName>
</protein>
<dbReference type="Proteomes" id="UP000321685">
    <property type="component" value="Unassembled WGS sequence"/>
</dbReference>
<keyword evidence="2" id="KW-1185">Reference proteome</keyword>
<reference evidence="1 2" key="1">
    <citation type="submission" date="2019-07" db="EMBL/GenBank/DDBJ databases">
        <title>Whole genome shotgun sequence of Pseudonocardia sulfidoxydans NBRC 16205.</title>
        <authorList>
            <person name="Hosoyama A."/>
            <person name="Uohara A."/>
            <person name="Ohji S."/>
            <person name="Ichikawa N."/>
        </authorList>
    </citation>
    <scope>NUCLEOTIDE SEQUENCE [LARGE SCALE GENOMIC DNA]</scope>
    <source>
        <strain evidence="1 2">NBRC 16205</strain>
    </source>
</reference>
<dbReference type="OrthoDB" id="9800461at2"/>
<dbReference type="AlphaFoldDB" id="A0A511DGW2"/>
<accession>A0A511DGW2</accession>
<gene>
    <name evidence="1" type="ORF">PSU4_19480</name>
</gene>
<dbReference type="EMBL" id="BJVJ01000014">
    <property type="protein sequence ID" value="GEL22994.1"/>
    <property type="molecule type" value="Genomic_DNA"/>
</dbReference>
<comment type="caution">
    <text evidence="1">The sequence shown here is derived from an EMBL/GenBank/DDBJ whole genome shotgun (WGS) entry which is preliminary data.</text>
</comment>
<dbReference type="RefSeq" id="WP_147105217.1">
    <property type="nucleotide sequence ID" value="NZ_BJVJ01000014.1"/>
</dbReference>
<evidence type="ECO:0000313" key="1">
    <source>
        <dbReference type="EMBL" id="GEL22994.1"/>
    </source>
</evidence>
<evidence type="ECO:0008006" key="3">
    <source>
        <dbReference type="Google" id="ProtNLM"/>
    </source>
</evidence>
<proteinExistence type="predicted"/>